<feature type="region of interest" description="Disordered" evidence="1">
    <location>
        <begin position="1"/>
        <end position="42"/>
    </location>
</feature>
<accession>A0ABU2VVW5</accession>
<feature type="region of interest" description="Disordered" evidence="1">
    <location>
        <begin position="167"/>
        <end position="233"/>
    </location>
</feature>
<dbReference type="Proteomes" id="UP001180556">
    <property type="component" value="Unassembled WGS sequence"/>
</dbReference>
<feature type="region of interest" description="Disordered" evidence="1">
    <location>
        <begin position="443"/>
        <end position="462"/>
    </location>
</feature>
<evidence type="ECO:0000313" key="4">
    <source>
        <dbReference type="Proteomes" id="UP001180556"/>
    </source>
</evidence>
<dbReference type="EMBL" id="JAVRFG010000004">
    <property type="protein sequence ID" value="MDT0489753.1"/>
    <property type="molecule type" value="Genomic_DNA"/>
</dbReference>
<dbReference type="Pfam" id="PF13699">
    <property type="entry name" value="eCIS_core"/>
    <property type="match status" value="1"/>
</dbReference>
<evidence type="ECO:0000256" key="1">
    <source>
        <dbReference type="SAM" id="MobiDB-lite"/>
    </source>
</evidence>
<feature type="compositionally biased region" description="Basic and acidic residues" evidence="1">
    <location>
        <begin position="207"/>
        <end position="216"/>
    </location>
</feature>
<reference evidence="4" key="1">
    <citation type="submission" date="2023-07" db="EMBL/GenBank/DDBJ databases">
        <title>30 novel species of actinomycetes from the DSMZ collection.</title>
        <authorList>
            <person name="Nouioui I."/>
        </authorList>
    </citation>
    <scope>NUCLEOTIDE SEQUENCE [LARGE SCALE GENOMIC DNA]</scope>
    <source>
        <strain evidence="4">DSM 40932</strain>
    </source>
</reference>
<protein>
    <submittedName>
        <fullName evidence="3">DUF4157 domain-containing protein</fullName>
    </submittedName>
</protein>
<evidence type="ECO:0000313" key="3">
    <source>
        <dbReference type="EMBL" id="MDT0489753.1"/>
    </source>
</evidence>
<name>A0ABU2VVW5_9ACTN</name>
<comment type="caution">
    <text evidence="3">The sequence shown here is derived from an EMBL/GenBank/DDBJ whole genome shotgun (WGS) entry which is preliminary data.</text>
</comment>
<evidence type="ECO:0000259" key="2">
    <source>
        <dbReference type="Pfam" id="PF13699"/>
    </source>
</evidence>
<proteinExistence type="predicted"/>
<feature type="compositionally biased region" description="Basic and acidic residues" evidence="1">
    <location>
        <begin position="185"/>
        <end position="198"/>
    </location>
</feature>
<keyword evidence="4" id="KW-1185">Reference proteome</keyword>
<dbReference type="InterPro" id="IPR025295">
    <property type="entry name" value="eCIS_core_dom"/>
</dbReference>
<sequence length="462" mass="48294">MPTATKEASVPDHAHAGSNVKADSGPAARRSATVPPTATRGPLPGLLALQPAVGNAVVVQRMLRAREEHRHGAGCGHPADEVPVQRSTVHDVLRTNGRPLDGSTRADMESRLGADFSDVRIHDDSTARASAAEVGARAYTAGHHVVIGEGGADRHTLAHELTHVIQQRQGPVAGTDNGAGLRVSDPSDRFEREAESNARRAMSGAAPKDRQGERSEAGPSGQPAVQRWADQASSLGQGMRVSAGGVFAAVQGGTSVWIRVGTPNGSFSPALRPTTAAPQNLFGTGDYQEYELARQILDDCLHTAEEIMHNAVGELDDGANSSIRTTAGTKAFGVSDESNRERAAAFQGNANRAAAPVVGQAYVMVALNPGDTVMSQYHAAAVVGLDGTDTITLEAFAGSNQTAPNSGTYTIDTAASFHDTWTGGYYSTNYPHVTMKTVVLSKRGQGKRVAPGNERPVNPNVA</sequence>
<organism evidence="3 4">
    <name type="scientific">Streptomyces stephensoniae</name>
    <dbReference type="NCBI Taxonomy" id="3375367"/>
    <lineage>
        <taxon>Bacteria</taxon>
        <taxon>Bacillati</taxon>
        <taxon>Actinomycetota</taxon>
        <taxon>Actinomycetes</taxon>
        <taxon>Kitasatosporales</taxon>
        <taxon>Streptomycetaceae</taxon>
        <taxon>Streptomyces</taxon>
    </lineage>
</organism>
<feature type="domain" description="eCIS core" evidence="2">
    <location>
        <begin position="99"/>
        <end position="170"/>
    </location>
</feature>
<gene>
    <name evidence="3" type="ORF">RM717_04450</name>
</gene>